<dbReference type="PRINTS" id="PR00260">
    <property type="entry name" value="CHEMTRNSDUCR"/>
</dbReference>
<dbReference type="GO" id="GO:0004888">
    <property type="term" value="F:transmembrane signaling receptor activity"/>
    <property type="evidence" value="ECO:0007669"/>
    <property type="project" value="InterPro"/>
</dbReference>
<dbReference type="SUPFAM" id="SSF58104">
    <property type="entry name" value="Methyl-accepting chemotaxis protein (MCP) signaling domain"/>
    <property type="match status" value="1"/>
</dbReference>
<keyword evidence="5" id="KW-0812">Transmembrane</keyword>
<organism evidence="8 9">
    <name type="scientific">Pollutimonas bauzanensis</name>
    <dbReference type="NCBI Taxonomy" id="658167"/>
    <lineage>
        <taxon>Bacteria</taxon>
        <taxon>Pseudomonadati</taxon>
        <taxon>Pseudomonadota</taxon>
        <taxon>Betaproteobacteria</taxon>
        <taxon>Burkholderiales</taxon>
        <taxon>Alcaligenaceae</taxon>
        <taxon>Pollutimonas</taxon>
    </lineage>
</organism>
<dbReference type="STRING" id="658167.SAMN04488135_11683"/>
<evidence type="ECO:0000256" key="1">
    <source>
        <dbReference type="ARBA" id="ARBA00004370"/>
    </source>
</evidence>
<dbReference type="GO" id="GO:0007165">
    <property type="term" value="P:signal transduction"/>
    <property type="evidence" value="ECO:0007669"/>
    <property type="project" value="UniProtKB-KW"/>
</dbReference>
<keyword evidence="5" id="KW-0472">Membrane</keyword>
<dbReference type="AlphaFoldDB" id="A0A1M5ZN58"/>
<proteinExistence type="inferred from homology"/>
<dbReference type="GO" id="GO:0006935">
    <property type="term" value="P:chemotaxis"/>
    <property type="evidence" value="ECO:0007669"/>
    <property type="project" value="InterPro"/>
</dbReference>
<feature type="domain" description="HAMP" evidence="7">
    <location>
        <begin position="228"/>
        <end position="271"/>
    </location>
</feature>
<dbReference type="RefSeq" id="WP_178372382.1">
    <property type="nucleotide sequence ID" value="NZ_FQXE01000016.1"/>
</dbReference>
<keyword evidence="4" id="KW-0807">Transducer</keyword>
<sequence>MNWFSSLKVGTKLIGAFMAGACVAAVIGALGLESTGRIKSLASLMYERETVGLRYAADARMNLVAAGRAARGALLAANGQDRDREVAAMESYFQRHKQALDSAAATLATESEKSIATDAGAAVSAYEAKLKEIISPAPADAGGRAGDSLAILLSGALPLATRAEALITALLAQKQSNADALNHETELVYARARRVMMWLTLGGVLLGIAAGMLLARSLTRQLGGEPGDVARVANAIAQGDLTTPIDASRAVQGSIVQAISRMQESLRMVVGSVSRSSDSIAEGSGQIAAGNADLSQRTEEQAANLTQTAAAMEQLSSTVQSNADVAGQAARLASSASSAASNGGQVVNGVVATMGEIDNSSRKISDIIGVVDSIAFQTNILALNAAVEAARAGEGGRGFAVVAAEVRRLAQNSAAAASDIKALIGDSVQKVEAGRKMVDMAGAAMADVVAQVKRVNDLISEISAATVEQTAGLGQVNQAVLQLSEATQQNAALVEESALATSNLNEQARQLALALRAFNVGHTAAAIQPVAAAFLPPAPLRRRAGSGRPAAI</sequence>
<feature type="transmembrane region" description="Helical" evidence="5">
    <location>
        <begin position="195"/>
        <end position="215"/>
    </location>
</feature>
<evidence type="ECO:0000256" key="3">
    <source>
        <dbReference type="ARBA" id="ARBA00029447"/>
    </source>
</evidence>
<dbReference type="Pfam" id="PF00015">
    <property type="entry name" value="MCPsignal"/>
    <property type="match status" value="1"/>
</dbReference>
<dbReference type="InterPro" id="IPR004089">
    <property type="entry name" value="MCPsignal_dom"/>
</dbReference>
<evidence type="ECO:0000256" key="2">
    <source>
        <dbReference type="ARBA" id="ARBA00022481"/>
    </source>
</evidence>
<keyword evidence="2" id="KW-0488">Methylation</keyword>
<dbReference type="Pfam" id="PF12729">
    <property type="entry name" value="4HB_MCP_1"/>
    <property type="match status" value="1"/>
</dbReference>
<dbReference type="InterPro" id="IPR003660">
    <property type="entry name" value="HAMP_dom"/>
</dbReference>
<dbReference type="InterPro" id="IPR051310">
    <property type="entry name" value="MCP_chemotaxis"/>
</dbReference>
<dbReference type="InterPro" id="IPR004090">
    <property type="entry name" value="Chemotax_Me-accpt_rcpt"/>
</dbReference>
<dbReference type="PROSITE" id="PS50885">
    <property type="entry name" value="HAMP"/>
    <property type="match status" value="1"/>
</dbReference>
<evidence type="ECO:0000256" key="4">
    <source>
        <dbReference type="PROSITE-ProRule" id="PRU00284"/>
    </source>
</evidence>
<dbReference type="SMART" id="SM00283">
    <property type="entry name" value="MA"/>
    <property type="match status" value="1"/>
</dbReference>
<dbReference type="GO" id="GO:0005886">
    <property type="term" value="C:plasma membrane"/>
    <property type="evidence" value="ECO:0007669"/>
    <property type="project" value="TreeGrafter"/>
</dbReference>
<reference evidence="8 9" key="1">
    <citation type="submission" date="2016-11" db="EMBL/GenBank/DDBJ databases">
        <authorList>
            <person name="Jaros S."/>
            <person name="Januszkiewicz K."/>
            <person name="Wedrychowicz H."/>
        </authorList>
    </citation>
    <scope>NUCLEOTIDE SEQUENCE [LARGE SCALE GENOMIC DNA]</scope>
    <source>
        <strain evidence="8 9">CGMCC 1.10190</strain>
    </source>
</reference>
<evidence type="ECO:0000313" key="8">
    <source>
        <dbReference type="EMBL" id="SHI25727.1"/>
    </source>
</evidence>
<dbReference type="InterPro" id="IPR024478">
    <property type="entry name" value="HlyB_4HB_MCP"/>
</dbReference>
<accession>A0A1M5ZN58</accession>
<dbReference type="PANTHER" id="PTHR43531">
    <property type="entry name" value="PROTEIN ICFG"/>
    <property type="match status" value="1"/>
</dbReference>
<evidence type="ECO:0000256" key="5">
    <source>
        <dbReference type="SAM" id="Phobius"/>
    </source>
</evidence>
<dbReference type="FunFam" id="1.10.287.950:FF:000001">
    <property type="entry name" value="Methyl-accepting chemotaxis sensory transducer"/>
    <property type="match status" value="1"/>
</dbReference>
<comment type="similarity">
    <text evidence="3">Belongs to the methyl-accepting chemotaxis (MCP) protein family.</text>
</comment>
<feature type="domain" description="Methyl-accepting transducer" evidence="6">
    <location>
        <begin position="276"/>
        <end position="505"/>
    </location>
</feature>
<name>A0A1M5ZN58_9BURK</name>
<protein>
    <submittedName>
        <fullName evidence="8">Methyl-accepting chemotaxis protein</fullName>
    </submittedName>
</protein>
<dbReference type="Proteomes" id="UP000184226">
    <property type="component" value="Unassembled WGS sequence"/>
</dbReference>
<evidence type="ECO:0000259" key="6">
    <source>
        <dbReference type="PROSITE" id="PS50111"/>
    </source>
</evidence>
<dbReference type="Gene3D" id="1.10.287.950">
    <property type="entry name" value="Methyl-accepting chemotaxis protein"/>
    <property type="match status" value="1"/>
</dbReference>
<feature type="transmembrane region" description="Helical" evidence="5">
    <location>
        <begin position="13"/>
        <end position="32"/>
    </location>
</feature>
<evidence type="ECO:0000313" key="9">
    <source>
        <dbReference type="Proteomes" id="UP000184226"/>
    </source>
</evidence>
<keyword evidence="5" id="KW-1133">Transmembrane helix</keyword>
<dbReference type="PANTHER" id="PTHR43531:SF14">
    <property type="entry name" value="METHYL-ACCEPTING CHEMOTAXIS PROTEIN I-RELATED"/>
    <property type="match status" value="1"/>
</dbReference>
<gene>
    <name evidence="8" type="ORF">SAMN04488135_11683</name>
</gene>
<dbReference type="PROSITE" id="PS50111">
    <property type="entry name" value="CHEMOTAXIS_TRANSDUC_2"/>
    <property type="match status" value="1"/>
</dbReference>
<evidence type="ECO:0000259" key="7">
    <source>
        <dbReference type="PROSITE" id="PS50885"/>
    </source>
</evidence>
<dbReference type="CDD" id="cd11386">
    <property type="entry name" value="MCP_signal"/>
    <property type="match status" value="1"/>
</dbReference>
<dbReference type="EMBL" id="FQXE01000016">
    <property type="protein sequence ID" value="SHI25727.1"/>
    <property type="molecule type" value="Genomic_DNA"/>
</dbReference>
<comment type="subcellular location">
    <subcellularLocation>
        <location evidence="1">Membrane</location>
    </subcellularLocation>
</comment>
<keyword evidence="9" id="KW-1185">Reference proteome</keyword>